<accession>A0A430KVK1</accession>
<dbReference type="InterPro" id="IPR025979">
    <property type="entry name" value="ChrR-like_cupin_dom"/>
</dbReference>
<feature type="domain" description="ChrR-like cupin" evidence="1">
    <location>
        <begin position="11"/>
        <end position="114"/>
    </location>
</feature>
<dbReference type="AlphaFoldDB" id="A0A430KVK1"/>
<sequence length="222" mass="25348">MTTRINANFEQRVVIRPDDYQWVKSPMPGVERMMLDRIGDEVARATSIVRYAPFSEFSAHLHTGGEEFFVLDGVFADEHQAYPQGSYVRNPIGTSHTPKIGKEGAVIFVKLHQFEQADNVQKVIHTTTQPWRQGLVDGLRVMPLHEFEGEHVALVKWAPNTQFNSHQHWGGEEIFVLEGTFHDEHGAYPKGSWLRSPHLSRHNPFTKEDGALIYVKTGHLLR</sequence>
<keyword evidence="3" id="KW-1185">Reference proteome</keyword>
<dbReference type="RefSeq" id="WP_126156738.1">
    <property type="nucleotide sequence ID" value="NZ_RQXW01000001.1"/>
</dbReference>
<dbReference type="InterPro" id="IPR011051">
    <property type="entry name" value="RmlC_Cupin_sf"/>
</dbReference>
<evidence type="ECO:0000313" key="2">
    <source>
        <dbReference type="EMBL" id="RTE67527.1"/>
    </source>
</evidence>
<name>A0A430KVK1_9GAMM</name>
<dbReference type="CDD" id="cd20303">
    <property type="entry name" value="cupin_ChrR_1"/>
    <property type="match status" value="2"/>
</dbReference>
<dbReference type="InterPro" id="IPR014710">
    <property type="entry name" value="RmlC-like_jellyroll"/>
</dbReference>
<evidence type="ECO:0000313" key="3">
    <source>
        <dbReference type="Proteomes" id="UP000283087"/>
    </source>
</evidence>
<dbReference type="EMBL" id="RQXW01000001">
    <property type="protein sequence ID" value="RTE67527.1"/>
    <property type="molecule type" value="Genomic_DNA"/>
</dbReference>
<gene>
    <name evidence="2" type="ORF">EH243_00850</name>
</gene>
<dbReference type="Gene3D" id="2.60.120.10">
    <property type="entry name" value="Jelly Rolls"/>
    <property type="match status" value="1"/>
</dbReference>
<evidence type="ECO:0000259" key="1">
    <source>
        <dbReference type="Pfam" id="PF12973"/>
    </source>
</evidence>
<protein>
    <submittedName>
        <fullName evidence="2">Cupin</fullName>
    </submittedName>
</protein>
<dbReference type="Pfam" id="PF12973">
    <property type="entry name" value="Cupin_7"/>
    <property type="match status" value="2"/>
</dbReference>
<proteinExistence type="predicted"/>
<dbReference type="OrthoDB" id="9801227at2"/>
<organism evidence="2 3">
    <name type="scientific">Amphritea opalescens</name>
    <dbReference type="NCBI Taxonomy" id="2490544"/>
    <lineage>
        <taxon>Bacteria</taxon>
        <taxon>Pseudomonadati</taxon>
        <taxon>Pseudomonadota</taxon>
        <taxon>Gammaproteobacteria</taxon>
        <taxon>Oceanospirillales</taxon>
        <taxon>Oceanospirillaceae</taxon>
        <taxon>Amphritea</taxon>
    </lineage>
</organism>
<reference evidence="2 3" key="1">
    <citation type="submission" date="2018-11" db="EMBL/GenBank/DDBJ databases">
        <title>The draft genome sequence of Amphritea opalescens ANRC-JH13T.</title>
        <authorList>
            <person name="Fang Z."/>
            <person name="Zhang Y."/>
            <person name="Han X."/>
        </authorList>
    </citation>
    <scope>NUCLEOTIDE SEQUENCE [LARGE SCALE GENOMIC DNA]</scope>
    <source>
        <strain evidence="2 3">ANRC-JH13</strain>
    </source>
</reference>
<comment type="caution">
    <text evidence="2">The sequence shown here is derived from an EMBL/GenBank/DDBJ whole genome shotgun (WGS) entry which is preliminary data.</text>
</comment>
<dbReference type="SUPFAM" id="SSF51182">
    <property type="entry name" value="RmlC-like cupins"/>
    <property type="match status" value="2"/>
</dbReference>
<dbReference type="Proteomes" id="UP000283087">
    <property type="component" value="Unassembled WGS sequence"/>
</dbReference>
<feature type="domain" description="ChrR-like cupin" evidence="1">
    <location>
        <begin position="121"/>
        <end position="220"/>
    </location>
</feature>